<keyword evidence="6" id="KW-1185">Reference proteome</keyword>
<dbReference type="InterPro" id="IPR036388">
    <property type="entry name" value="WH-like_DNA-bd_sf"/>
</dbReference>
<dbReference type="PANTHER" id="PTHR43132:SF2">
    <property type="entry name" value="ARSENICAL RESISTANCE OPERON REPRESSOR ARSR-RELATED"/>
    <property type="match status" value="1"/>
</dbReference>
<dbReference type="GO" id="GO:0003700">
    <property type="term" value="F:DNA-binding transcription factor activity"/>
    <property type="evidence" value="ECO:0007669"/>
    <property type="project" value="InterPro"/>
</dbReference>
<dbReference type="InterPro" id="IPR036390">
    <property type="entry name" value="WH_DNA-bd_sf"/>
</dbReference>
<dbReference type="SUPFAM" id="SSF46785">
    <property type="entry name" value="Winged helix' DNA-binding domain"/>
    <property type="match status" value="1"/>
</dbReference>
<evidence type="ECO:0000313" key="6">
    <source>
        <dbReference type="Proteomes" id="UP000223913"/>
    </source>
</evidence>
<dbReference type="OrthoDB" id="9798835at2"/>
<keyword evidence="2" id="KW-0238">DNA-binding</keyword>
<keyword evidence="3" id="KW-0804">Transcription</keyword>
<dbReference type="CDD" id="cd00090">
    <property type="entry name" value="HTH_ARSR"/>
    <property type="match status" value="1"/>
</dbReference>
<dbReference type="NCBIfam" id="NF033788">
    <property type="entry name" value="HTH_metalloreg"/>
    <property type="match status" value="1"/>
</dbReference>
<accession>A0A2D0N616</accession>
<dbReference type="EMBL" id="PDUD01000028">
    <property type="protein sequence ID" value="PHN03887.1"/>
    <property type="molecule type" value="Genomic_DNA"/>
</dbReference>
<dbReference type="RefSeq" id="WP_099152600.1">
    <property type="nucleotide sequence ID" value="NZ_PDUD01000028.1"/>
</dbReference>
<gene>
    <name evidence="5" type="ORF">CRP01_23730</name>
</gene>
<dbReference type="InterPro" id="IPR011991">
    <property type="entry name" value="ArsR-like_HTH"/>
</dbReference>
<proteinExistence type="predicted"/>
<evidence type="ECO:0000313" key="5">
    <source>
        <dbReference type="EMBL" id="PHN03887.1"/>
    </source>
</evidence>
<name>A0A2D0N616_FLAN2</name>
<sequence>MRKQKNETVTLKKGKNDIQLDYAELRKAVLVLRAINHKLRQRIIDLLEENESMTVTDIYIKLRLEQSVASQHLAILRRAGVVRTERQGKFINYSIDKNRLAEISKLVEELAA</sequence>
<evidence type="ECO:0000259" key="4">
    <source>
        <dbReference type="PROSITE" id="PS50987"/>
    </source>
</evidence>
<protein>
    <submittedName>
        <fullName evidence="5">Transcriptional regulator</fullName>
    </submittedName>
</protein>
<organism evidence="5 6">
    <name type="scientific">Flavilitoribacter nigricans (strain ATCC 23147 / DSM 23189 / NBRC 102662 / NCIMB 1420 / SS-2)</name>
    <name type="common">Lewinella nigricans</name>
    <dbReference type="NCBI Taxonomy" id="1122177"/>
    <lineage>
        <taxon>Bacteria</taxon>
        <taxon>Pseudomonadati</taxon>
        <taxon>Bacteroidota</taxon>
        <taxon>Saprospiria</taxon>
        <taxon>Saprospirales</taxon>
        <taxon>Lewinellaceae</taxon>
        <taxon>Flavilitoribacter</taxon>
    </lineage>
</organism>
<dbReference type="SMART" id="SM00418">
    <property type="entry name" value="HTH_ARSR"/>
    <property type="match status" value="1"/>
</dbReference>
<dbReference type="PRINTS" id="PR00778">
    <property type="entry name" value="HTHARSR"/>
</dbReference>
<dbReference type="PANTHER" id="PTHR43132">
    <property type="entry name" value="ARSENICAL RESISTANCE OPERON REPRESSOR ARSR-RELATED"/>
    <property type="match status" value="1"/>
</dbReference>
<evidence type="ECO:0000256" key="3">
    <source>
        <dbReference type="ARBA" id="ARBA00023163"/>
    </source>
</evidence>
<dbReference type="InterPro" id="IPR051011">
    <property type="entry name" value="Metal_resp_trans_reg"/>
</dbReference>
<dbReference type="AlphaFoldDB" id="A0A2D0N616"/>
<dbReference type="Pfam" id="PF01022">
    <property type="entry name" value="HTH_5"/>
    <property type="match status" value="1"/>
</dbReference>
<evidence type="ECO:0000256" key="2">
    <source>
        <dbReference type="ARBA" id="ARBA00023125"/>
    </source>
</evidence>
<feature type="domain" description="HTH arsR-type" evidence="4">
    <location>
        <begin position="20"/>
        <end position="112"/>
    </location>
</feature>
<dbReference type="Gene3D" id="1.10.10.10">
    <property type="entry name" value="Winged helix-like DNA-binding domain superfamily/Winged helix DNA-binding domain"/>
    <property type="match status" value="1"/>
</dbReference>
<evidence type="ECO:0000256" key="1">
    <source>
        <dbReference type="ARBA" id="ARBA00023015"/>
    </source>
</evidence>
<dbReference type="Proteomes" id="UP000223913">
    <property type="component" value="Unassembled WGS sequence"/>
</dbReference>
<reference evidence="5 6" key="1">
    <citation type="submission" date="2017-10" db="EMBL/GenBank/DDBJ databases">
        <title>The draft genome sequence of Lewinella nigricans NBRC 102662.</title>
        <authorList>
            <person name="Wang K."/>
        </authorList>
    </citation>
    <scope>NUCLEOTIDE SEQUENCE [LARGE SCALE GENOMIC DNA]</scope>
    <source>
        <strain evidence="5 6">NBRC 102662</strain>
    </source>
</reference>
<dbReference type="GO" id="GO:0003677">
    <property type="term" value="F:DNA binding"/>
    <property type="evidence" value="ECO:0007669"/>
    <property type="project" value="UniProtKB-KW"/>
</dbReference>
<dbReference type="InterPro" id="IPR001845">
    <property type="entry name" value="HTH_ArsR_DNA-bd_dom"/>
</dbReference>
<dbReference type="PROSITE" id="PS50987">
    <property type="entry name" value="HTH_ARSR_2"/>
    <property type="match status" value="1"/>
</dbReference>
<keyword evidence="1" id="KW-0805">Transcription regulation</keyword>
<comment type="caution">
    <text evidence="5">The sequence shown here is derived from an EMBL/GenBank/DDBJ whole genome shotgun (WGS) entry which is preliminary data.</text>
</comment>